<dbReference type="PANTHER" id="PTHR10151">
    <property type="entry name" value="ECTONUCLEOTIDE PYROPHOSPHATASE/PHOSPHODIESTERASE"/>
    <property type="match status" value="1"/>
</dbReference>
<dbReference type="AlphaFoldDB" id="A0A399D2U7"/>
<comment type="caution">
    <text evidence="2">The sequence shown here is derived from an EMBL/GenBank/DDBJ whole genome shotgun (WGS) entry which is preliminary data.</text>
</comment>
<name>A0A399D2U7_9BACT</name>
<dbReference type="Gene3D" id="3.40.720.10">
    <property type="entry name" value="Alkaline Phosphatase, subunit A"/>
    <property type="match status" value="1"/>
</dbReference>
<dbReference type="Pfam" id="PF00884">
    <property type="entry name" value="Sulfatase"/>
    <property type="match status" value="1"/>
</dbReference>
<reference evidence="2 3" key="1">
    <citation type="journal article" date="2015" name="Int. J. Syst. Evol. Microbiol.">
        <title>Mariniphaga sediminis sp. nov., isolated from coastal sediment.</title>
        <authorList>
            <person name="Wang F.Q."/>
            <person name="Shen Q.Y."/>
            <person name="Chen G.J."/>
            <person name="Du Z.J."/>
        </authorList>
    </citation>
    <scope>NUCLEOTIDE SEQUENCE [LARGE SCALE GENOMIC DNA]</scope>
    <source>
        <strain evidence="2 3">SY21</strain>
    </source>
</reference>
<keyword evidence="3" id="KW-1185">Reference proteome</keyword>
<dbReference type="InterPro" id="IPR000917">
    <property type="entry name" value="Sulfatase_N"/>
</dbReference>
<dbReference type="PANTHER" id="PTHR10151:SF120">
    <property type="entry name" value="BIS(5'-ADENOSYL)-TRIPHOSPHATASE"/>
    <property type="match status" value="1"/>
</dbReference>
<dbReference type="OrthoDB" id="279982at2"/>
<accession>A0A399D2U7</accession>
<dbReference type="InterPro" id="IPR017850">
    <property type="entry name" value="Alkaline_phosphatase_core_sf"/>
</dbReference>
<dbReference type="RefSeq" id="WP_119349380.1">
    <property type="nucleotide sequence ID" value="NZ_QWET01000005.1"/>
</dbReference>
<sequence length="389" mass="43938">MRKRLLFSLYLITGTIIIATAQTKIEQVILFTIDGLHWEAPEKLEMPVFNKLVENGTSIQKSYVIMPHHPTIGDYSKFNSCSFPNPMLHAGTIFIKPDTKLIQEVLSPQRQTAFIVNVTDYKSISKGFTTCIMDPTLDDSGVIEQSIAILKSQKPVFTRIHLQTPGTQGRVGVYTSSPDKPYFRNIFGKNSPYASAIEEADQLLGKLISYLKESGKWGNTLLIVTSDHGQSIIGWHPLFDEDSWLTPFVIVGPGIAKGRKLPYLEHTDISPTIAWLLGINPPNKDGGAGKPVKEVLQKYQVENYHPSMNIKKLNEQIKSFNILKSKLILQAEKNRYLSNKIASLENELLTPEPFYHQDRILDWYKAGSTEHLIEANEKILESMRRELAD</sequence>
<dbReference type="SUPFAM" id="SSF53649">
    <property type="entry name" value="Alkaline phosphatase-like"/>
    <property type="match status" value="1"/>
</dbReference>
<gene>
    <name evidence="2" type="ORF">D1164_07650</name>
</gene>
<dbReference type="Proteomes" id="UP000266441">
    <property type="component" value="Unassembled WGS sequence"/>
</dbReference>
<dbReference type="EMBL" id="QWET01000005">
    <property type="protein sequence ID" value="RIH65538.1"/>
    <property type="molecule type" value="Genomic_DNA"/>
</dbReference>
<proteinExistence type="predicted"/>
<evidence type="ECO:0000313" key="2">
    <source>
        <dbReference type="EMBL" id="RIH65538.1"/>
    </source>
</evidence>
<feature type="domain" description="Sulfatase N-terminal" evidence="1">
    <location>
        <begin position="188"/>
        <end position="279"/>
    </location>
</feature>
<evidence type="ECO:0000313" key="3">
    <source>
        <dbReference type="Proteomes" id="UP000266441"/>
    </source>
</evidence>
<protein>
    <recommendedName>
        <fullName evidence="1">Sulfatase N-terminal domain-containing protein</fullName>
    </recommendedName>
</protein>
<organism evidence="2 3">
    <name type="scientific">Mariniphaga sediminis</name>
    <dbReference type="NCBI Taxonomy" id="1628158"/>
    <lineage>
        <taxon>Bacteria</taxon>
        <taxon>Pseudomonadati</taxon>
        <taxon>Bacteroidota</taxon>
        <taxon>Bacteroidia</taxon>
        <taxon>Marinilabiliales</taxon>
        <taxon>Prolixibacteraceae</taxon>
        <taxon>Mariniphaga</taxon>
    </lineage>
</organism>
<evidence type="ECO:0000259" key="1">
    <source>
        <dbReference type="Pfam" id="PF00884"/>
    </source>
</evidence>
<dbReference type="GO" id="GO:0016787">
    <property type="term" value="F:hydrolase activity"/>
    <property type="evidence" value="ECO:0007669"/>
    <property type="project" value="UniProtKB-ARBA"/>
</dbReference>